<dbReference type="InterPro" id="IPR000838">
    <property type="entry name" value="RNA_pol_sigma70_ECF_CS"/>
</dbReference>
<keyword evidence="10" id="KW-1185">Reference proteome</keyword>
<dbReference type="InterPro" id="IPR013325">
    <property type="entry name" value="RNA_pol_sigma_r2"/>
</dbReference>
<name>A0A1W1W262_9BACT</name>
<keyword evidence="3 6" id="KW-0731">Sigma factor</keyword>
<evidence type="ECO:0000256" key="6">
    <source>
        <dbReference type="RuleBase" id="RU000716"/>
    </source>
</evidence>
<dbReference type="InterPro" id="IPR013249">
    <property type="entry name" value="RNA_pol_sigma70_r4_t2"/>
</dbReference>
<dbReference type="Gene3D" id="1.10.10.10">
    <property type="entry name" value="Winged helix-like DNA-binding domain superfamily/Winged helix DNA-binding domain"/>
    <property type="match status" value="1"/>
</dbReference>
<dbReference type="EMBL" id="FWWW01000091">
    <property type="protein sequence ID" value="SMB99481.1"/>
    <property type="molecule type" value="Genomic_DNA"/>
</dbReference>
<dbReference type="InterPro" id="IPR014284">
    <property type="entry name" value="RNA_pol_sigma-70_dom"/>
</dbReference>
<dbReference type="Pfam" id="PF08281">
    <property type="entry name" value="Sigma70_r4_2"/>
    <property type="match status" value="1"/>
</dbReference>
<dbReference type="AlphaFoldDB" id="A0A1W1W262"/>
<dbReference type="SUPFAM" id="SSF88659">
    <property type="entry name" value="Sigma3 and sigma4 domains of RNA polymerase sigma factors"/>
    <property type="match status" value="1"/>
</dbReference>
<evidence type="ECO:0000313" key="10">
    <source>
        <dbReference type="Proteomes" id="UP000192266"/>
    </source>
</evidence>
<keyword evidence="4 6" id="KW-0238">DNA-binding</keyword>
<dbReference type="PANTHER" id="PTHR43133:SF8">
    <property type="entry name" value="RNA POLYMERASE SIGMA FACTOR HI_1459-RELATED"/>
    <property type="match status" value="1"/>
</dbReference>
<dbReference type="InterPro" id="IPR013324">
    <property type="entry name" value="RNA_pol_sigma_r3/r4-like"/>
</dbReference>
<keyword evidence="2 6" id="KW-0805">Transcription regulation</keyword>
<evidence type="ECO:0000256" key="1">
    <source>
        <dbReference type="ARBA" id="ARBA00010641"/>
    </source>
</evidence>
<dbReference type="GO" id="GO:0003677">
    <property type="term" value="F:DNA binding"/>
    <property type="evidence" value="ECO:0007669"/>
    <property type="project" value="UniProtKB-KW"/>
</dbReference>
<evidence type="ECO:0000256" key="5">
    <source>
        <dbReference type="ARBA" id="ARBA00023163"/>
    </source>
</evidence>
<organism evidence="9 10">
    <name type="scientific">Hymenobacter roseosalivarius DSM 11622</name>
    <dbReference type="NCBI Taxonomy" id="645990"/>
    <lineage>
        <taxon>Bacteria</taxon>
        <taxon>Pseudomonadati</taxon>
        <taxon>Bacteroidota</taxon>
        <taxon>Cytophagia</taxon>
        <taxon>Cytophagales</taxon>
        <taxon>Hymenobacteraceae</taxon>
        <taxon>Hymenobacter</taxon>
    </lineage>
</organism>
<dbReference type="STRING" id="645990.SAMN00120144_0218"/>
<dbReference type="Proteomes" id="UP000192266">
    <property type="component" value="Unassembled WGS sequence"/>
</dbReference>
<feature type="domain" description="RNA polymerase sigma-70 region 2" evidence="7">
    <location>
        <begin position="20"/>
        <end position="85"/>
    </location>
</feature>
<evidence type="ECO:0000256" key="3">
    <source>
        <dbReference type="ARBA" id="ARBA00023082"/>
    </source>
</evidence>
<evidence type="ECO:0000256" key="2">
    <source>
        <dbReference type="ARBA" id="ARBA00023015"/>
    </source>
</evidence>
<protein>
    <recommendedName>
        <fullName evidence="6">RNA polymerase sigma factor</fullName>
    </recommendedName>
</protein>
<dbReference type="SUPFAM" id="SSF88946">
    <property type="entry name" value="Sigma2 domain of RNA polymerase sigma factors"/>
    <property type="match status" value="1"/>
</dbReference>
<sequence length="199" mass="22719">MLLATASVAATPPEPHLWLSRYGSDLFRFARRRVATVAAAEELVQETIVSALGTLASFRQESSERTWLFVIMRRRLVDYYRQQARSPLVPLPGAADEAGNGPYFETGARTHWRQGEEPREWAAADAQLEQRELAEQLLRCQDQLPAQHQAVFSLRFVEEVSGEEICQQLAITPANYWVILHRAKLQLRKCLEKHWFSGS</sequence>
<reference evidence="9 10" key="1">
    <citation type="submission" date="2017-04" db="EMBL/GenBank/DDBJ databases">
        <authorList>
            <person name="Afonso C.L."/>
            <person name="Miller P.J."/>
            <person name="Scott M.A."/>
            <person name="Spackman E."/>
            <person name="Goraichik I."/>
            <person name="Dimitrov K.M."/>
            <person name="Suarez D.L."/>
            <person name="Swayne D.E."/>
        </authorList>
    </citation>
    <scope>NUCLEOTIDE SEQUENCE [LARGE SCALE GENOMIC DNA]</scope>
    <source>
        <strain evidence="9 10">DSM 11622</strain>
    </source>
</reference>
<dbReference type="RefSeq" id="WP_084447278.1">
    <property type="nucleotide sequence ID" value="NZ_FWWW01000091.1"/>
</dbReference>
<evidence type="ECO:0000259" key="8">
    <source>
        <dbReference type="Pfam" id="PF08281"/>
    </source>
</evidence>
<evidence type="ECO:0000259" key="7">
    <source>
        <dbReference type="Pfam" id="PF04542"/>
    </source>
</evidence>
<evidence type="ECO:0000313" key="9">
    <source>
        <dbReference type="EMBL" id="SMB99481.1"/>
    </source>
</evidence>
<dbReference type="OrthoDB" id="9782108at2"/>
<dbReference type="Gene3D" id="1.10.1740.10">
    <property type="match status" value="1"/>
</dbReference>
<dbReference type="InterPro" id="IPR036388">
    <property type="entry name" value="WH-like_DNA-bd_sf"/>
</dbReference>
<dbReference type="GO" id="GO:0006352">
    <property type="term" value="P:DNA-templated transcription initiation"/>
    <property type="evidence" value="ECO:0007669"/>
    <property type="project" value="InterPro"/>
</dbReference>
<dbReference type="InterPro" id="IPR007627">
    <property type="entry name" value="RNA_pol_sigma70_r2"/>
</dbReference>
<keyword evidence="5 6" id="KW-0804">Transcription</keyword>
<gene>
    <name evidence="9" type="ORF">SAMN00120144_0218</name>
</gene>
<comment type="similarity">
    <text evidence="1 6">Belongs to the sigma-70 factor family. ECF subfamily.</text>
</comment>
<dbReference type="PROSITE" id="PS01063">
    <property type="entry name" value="SIGMA70_ECF"/>
    <property type="match status" value="1"/>
</dbReference>
<dbReference type="InterPro" id="IPR039425">
    <property type="entry name" value="RNA_pol_sigma-70-like"/>
</dbReference>
<dbReference type="PANTHER" id="PTHR43133">
    <property type="entry name" value="RNA POLYMERASE ECF-TYPE SIGMA FACTO"/>
    <property type="match status" value="1"/>
</dbReference>
<dbReference type="GO" id="GO:0016987">
    <property type="term" value="F:sigma factor activity"/>
    <property type="evidence" value="ECO:0007669"/>
    <property type="project" value="UniProtKB-KW"/>
</dbReference>
<proteinExistence type="inferred from homology"/>
<accession>A0A1W1W262</accession>
<dbReference type="CDD" id="cd06171">
    <property type="entry name" value="Sigma70_r4"/>
    <property type="match status" value="1"/>
</dbReference>
<feature type="domain" description="RNA polymerase sigma factor 70 region 4 type 2" evidence="8">
    <location>
        <begin position="135"/>
        <end position="187"/>
    </location>
</feature>
<evidence type="ECO:0000256" key="4">
    <source>
        <dbReference type="ARBA" id="ARBA00023125"/>
    </source>
</evidence>
<dbReference type="NCBIfam" id="TIGR02937">
    <property type="entry name" value="sigma70-ECF"/>
    <property type="match status" value="1"/>
</dbReference>
<dbReference type="Pfam" id="PF04542">
    <property type="entry name" value="Sigma70_r2"/>
    <property type="match status" value="1"/>
</dbReference>